<name>A0AAN7W3F1_9PEZI</name>
<sequence length="421" mass="47162">MHSPLPDSSNLEAGIIEDERPSRLSRVHDNVRNLLRASIPSSVRQSIISTPPARRTTAEEAYRSPQQSPRNPHARVVIEVLPSPSSATATNISQSNERHDVPGVLFPPTSYHQHRQHVPSTMFNTRAIAALTHPDLSDPSLAIFLQQKTDDRQRRAWKRSRNRKLRHGRSERRKWSWVFCVAAGLTLAAMVAIYLAIATSSEDVPTKFHVIFILGILGATIVFAHTLVRLCLFKPAVLDSPRVYMIPNGRLKRRRHHRHHHREEEAQAQQQAQPQLDMAADFVPPTPIAVHVGANEVRPDSREAEPSAGAERASRLIFDKDVDELAKPPPAYGRWRGSVRVNPDLLHWQAIPSPTEPDTPALPSPTYEEAMATEQRSQPPSYMTRDSPEQQQEMQDGRPDLAQAQVVEPEMVEGRGIGLAS</sequence>
<evidence type="ECO:0000313" key="4">
    <source>
        <dbReference type="Proteomes" id="UP001310594"/>
    </source>
</evidence>
<feature type="transmembrane region" description="Helical" evidence="2">
    <location>
        <begin position="209"/>
        <end position="232"/>
    </location>
</feature>
<feature type="region of interest" description="Disordered" evidence="1">
    <location>
        <begin position="296"/>
        <end position="315"/>
    </location>
</feature>
<keyword evidence="2" id="KW-0812">Transmembrane</keyword>
<keyword evidence="2" id="KW-1133">Transmembrane helix</keyword>
<protein>
    <submittedName>
        <fullName evidence="3">Uncharacterized protein</fullName>
    </submittedName>
</protein>
<reference evidence="3" key="1">
    <citation type="submission" date="2023-08" db="EMBL/GenBank/DDBJ databases">
        <title>Black Yeasts Isolated from many extreme environments.</title>
        <authorList>
            <person name="Coleine C."/>
            <person name="Stajich J.E."/>
            <person name="Selbmann L."/>
        </authorList>
    </citation>
    <scope>NUCLEOTIDE SEQUENCE</scope>
    <source>
        <strain evidence="3">CCFEE 5810</strain>
    </source>
</reference>
<gene>
    <name evidence="3" type="ORF">LTR97_008417</name>
</gene>
<evidence type="ECO:0000256" key="2">
    <source>
        <dbReference type="SAM" id="Phobius"/>
    </source>
</evidence>
<evidence type="ECO:0000313" key="3">
    <source>
        <dbReference type="EMBL" id="KAK5695997.1"/>
    </source>
</evidence>
<comment type="caution">
    <text evidence="3">The sequence shown here is derived from an EMBL/GenBank/DDBJ whole genome shotgun (WGS) entry which is preliminary data.</text>
</comment>
<evidence type="ECO:0000256" key="1">
    <source>
        <dbReference type="SAM" id="MobiDB-lite"/>
    </source>
</evidence>
<feature type="region of interest" description="Disordered" evidence="1">
    <location>
        <begin position="351"/>
        <end position="421"/>
    </location>
</feature>
<dbReference type="Proteomes" id="UP001310594">
    <property type="component" value="Unassembled WGS sequence"/>
</dbReference>
<proteinExistence type="predicted"/>
<dbReference type="AlphaFoldDB" id="A0AAN7W3F1"/>
<organism evidence="3 4">
    <name type="scientific">Elasticomyces elasticus</name>
    <dbReference type="NCBI Taxonomy" id="574655"/>
    <lineage>
        <taxon>Eukaryota</taxon>
        <taxon>Fungi</taxon>
        <taxon>Dikarya</taxon>
        <taxon>Ascomycota</taxon>
        <taxon>Pezizomycotina</taxon>
        <taxon>Dothideomycetes</taxon>
        <taxon>Dothideomycetidae</taxon>
        <taxon>Mycosphaerellales</taxon>
        <taxon>Teratosphaeriaceae</taxon>
        <taxon>Elasticomyces</taxon>
    </lineage>
</organism>
<dbReference type="EMBL" id="JAVRQU010000013">
    <property type="protein sequence ID" value="KAK5695997.1"/>
    <property type="molecule type" value="Genomic_DNA"/>
</dbReference>
<keyword evidence="2" id="KW-0472">Membrane</keyword>
<feature type="compositionally biased region" description="Pro residues" evidence="1">
    <location>
        <begin position="354"/>
        <end position="363"/>
    </location>
</feature>
<accession>A0AAN7W3F1</accession>
<feature type="transmembrane region" description="Helical" evidence="2">
    <location>
        <begin position="175"/>
        <end position="197"/>
    </location>
</feature>
<feature type="region of interest" description="Disordered" evidence="1">
    <location>
        <begin position="45"/>
        <end position="73"/>
    </location>
</feature>